<accession>A0A0S4TQH9</accession>
<dbReference type="GO" id="GO:0110001">
    <property type="term" value="C:toxin-antitoxin complex"/>
    <property type="evidence" value="ECO:0007669"/>
    <property type="project" value="InterPro"/>
</dbReference>
<dbReference type="EMBL" id="LN899819">
    <property type="protein sequence ID" value="CUV12315.1"/>
    <property type="molecule type" value="Genomic_DNA"/>
</dbReference>
<evidence type="ECO:0000313" key="1">
    <source>
        <dbReference type="EMBL" id="CUV12315.1"/>
    </source>
</evidence>
<evidence type="ECO:0008006" key="2">
    <source>
        <dbReference type="Google" id="ProtNLM"/>
    </source>
</evidence>
<dbReference type="AlphaFoldDB" id="A0A0S4TQH9"/>
<dbReference type="GO" id="GO:0004519">
    <property type="term" value="F:endonuclease activity"/>
    <property type="evidence" value="ECO:0007669"/>
    <property type="project" value="InterPro"/>
</dbReference>
<sequence length="115" mass="12759">MPPLWESQNGTTHALMRIVAKKNLLAFCAKPPGAKPSLLAWHAEAALATWKTPQDIKAHYTSASFVGRNRVVFNIGGNHYRLIAAIAFQIGVVYMKFVGTHAERDRIDAATVEWE</sequence>
<reference evidence="1" key="1">
    <citation type="submission" date="2015-10" db="EMBL/GenBank/DDBJ databases">
        <authorList>
            <person name="Gilbert D.G."/>
        </authorList>
    </citation>
    <scope>NUCLEOTIDE SEQUENCE</scope>
    <source>
        <strain evidence="1">Phyl III-seqv23</strain>
    </source>
</reference>
<dbReference type="GO" id="GO:0003723">
    <property type="term" value="F:RNA binding"/>
    <property type="evidence" value="ECO:0007669"/>
    <property type="project" value="InterPro"/>
</dbReference>
<organism evidence="1">
    <name type="scientific">Ralstonia solanacearum</name>
    <name type="common">Pseudomonas solanacearum</name>
    <dbReference type="NCBI Taxonomy" id="305"/>
    <lineage>
        <taxon>Bacteria</taxon>
        <taxon>Pseudomonadati</taxon>
        <taxon>Pseudomonadota</taxon>
        <taxon>Betaproteobacteria</taxon>
        <taxon>Burkholderiales</taxon>
        <taxon>Burkholderiaceae</taxon>
        <taxon>Ralstonia</taxon>
        <taxon>Ralstonia solanacearum species complex</taxon>
    </lineage>
</organism>
<dbReference type="InterPro" id="IPR018669">
    <property type="entry name" value="Toxin_HigB"/>
</dbReference>
<protein>
    <recommendedName>
        <fullName evidence="2">Type II toxin-antitoxin system HigB family toxin</fullName>
    </recommendedName>
</protein>
<name>A0A0S4TQH9_RALSL</name>
<proteinExistence type="predicted"/>
<dbReference type="Pfam" id="PF09907">
    <property type="entry name" value="HigB_toxin"/>
    <property type="match status" value="1"/>
</dbReference>
<gene>
    <name evidence="1" type="ORF">RUN39_v1_330097</name>
</gene>